<comment type="caution">
    <text evidence="11">The sequence shown here is derived from an EMBL/GenBank/DDBJ whole genome shotgun (WGS) entry which is preliminary data.</text>
</comment>
<dbReference type="RefSeq" id="WP_377599014.1">
    <property type="nucleotide sequence ID" value="NZ_JBHUME010000002.1"/>
</dbReference>
<dbReference type="Proteomes" id="UP001597541">
    <property type="component" value="Unassembled WGS sequence"/>
</dbReference>
<organism evidence="11 12">
    <name type="scientific">Paenibacillus gansuensis</name>
    <dbReference type="NCBI Taxonomy" id="306542"/>
    <lineage>
        <taxon>Bacteria</taxon>
        <taxon>Bacillati</taxon>
        <taxon>Bacillota</taxon>
        <taxon>Bacilli</taxon>
        <taxon>Bacillales</taxon>
        <taxon>Paenibacillaceae</taxon>
        <taxon>Paenibacillus</taxon>
    </lineage>
</organism>
<dbReference type="InterPro" id="IPR013780">
    <property type="entry name" value="Glyco_hydro_b"/>
</dbReference>
<keyword evidence="12" id="KW-1185">Reference proteome</keyword>
<evidence type="ECO:0000256" key="7">
    <source>
        <dbReference type="ARBA" id="ARBA00023295"/>
    </source>
</evidence>
<dbReference type="PANTHER" id="PTHR36447:SF2">
    <property type="entry name" value="BETA-GALACTOSIDASE YESZ"/>
    <property type="match status" value="1"/>
</dbReference>
<evidence type="ECO:0000259" key="9">
    <source>
        <dbReference type="Pfam" id="PF02449"/>
    </source>
</evidence>
<evidence type="ECO:0000313" key="12">
    <source>
        <dbReference type="Proteomes" id="UP001597541"/>
    </source>
</evidence>
<reference evidence="12" key="1">
    <citation type="journal article" date="2019" name="Int. J. Syst. Evol. Microbiol.">
        <title>The Global Catalogue of Microorganisms (GCM) 10K type strain sequencing project: providing services to taxonomists for standard genome sequencing and annotation.</title>
        <authorList>
            <consortium name="The Broad Institute Genomics Platform"/>
            <consortium name="The Broad Institute Genome Sequencing Center for Infectious Disease"/>
            <person name="Wu L."/>
            <person name="Ma J."/>
        </authorList>
    </citation>
    <scope>NUCLEOTIDE SEQUENCE [LARGE SCALE GENOMIC DNA]</scope>
    <source>
        <strain evidence="12">KCTC 3950</strain>
    </source>
</reference>
<evidence type="ECO:0000256" key="3">
    <source>
        <dbReference type="ARBA" id="ARBA00012756"/>
    </source>
</evidence>
<dbReference type="Gene3D" id="2.60.40.1180">
    <property type="entry name" value="Golgi alpha-mannosidase II"/>
    <property type="match status" value="1"/>
</dbReference>
<keyword evidence="5 8" id="KW-0378">Hydrolase</keyword>
<protein>
    <recommendedName>
        <fullName evidence="3 8">Beta-galactosidase</fullName>
        <shortName evidence="8">Beta-gal</shortName>
        <ecNumber evidence="3 8">3.2.1.23</ecNumber>
    </recommendedName>
</protein>
<evidence type="ECO:0000256" key="8">
    <source>
        <dbReference type="PIRNR" id="PIRNR001084"/>
    </source>
</evidence>
<dbReference type="PANTHER" id="PTHR36447">
    <property type="entry name" value="BETA-GALACTOSIDASE GANA"/>
    <property type="match status" value="1"/>
</dbReference>
<comment type="similarity">
    <text evidence="2 8">Belongs to the glycosyl hydrolase 42 family.</text>
</comment>
<keyword evidence="6" id="KW-0862">Zinc</keyword>
<keyword evidence="7 8" id="KW-0326">Glycosidase</keyword>
<name>A0ABW5P7K9_9BACL</name>
<proteinExistence type="inferred from homology"/>
<evidence type="ECO:0000259" key="10">
    <source>
        <dbReference type="Pfam" id="PF08532"/>
    </source>
</evidence>
<evidence type="ECO:0000313" key="11">
    <source>
        <dbReference type="EMBL" id="MFD2610876.1"/>
    </source>
</evidence>
<sequence>MYIGVDYYPEQWPRERWQEDIPLMKELGINVVRIAEFGWSLMEPEEGKFDFTLYDDAIAFMEEHGIKVVLGTPTATPPAWMAHKYPDILPADVNGVTISFGARRHYTVNSRTYQYFTKRIVEQMALRYGQHPNVIGWQTDNEYGHEKSDRSYAEEDRRAFQLWLKEKYVTLDALNETWGTVFWSQTYTAWEQIPVPRKVYQEHNPSLLLDFDRFCADAYNRYNRLQTEILRKYSREDMFITHNFVYTDLALNQKEMAKDLDFVSFDNYPVWGGLAEPITPAEIAHHHDLCRGAKPGKGFWVMEELIGAQGWSRIGYLPRPGQAKLWTYQAVSRGAEAIVYFRWRAAHFGTEEFCHGILDHDGVPRRKYREVKEIIDAMNAFGDEWIEAEYKAEVAVYYDVENAWAWNIQPHSDALTHKKEFLRFYSAAHSLNAATNIVSPGDSLEGYKVVIVPIYFLTNPEFNEELKKYAEAGGTVVFTYRTGVKEPSNVVVDTTLPGRFREMAGIEIHEYESLQSVQQNTVVGVSGAIEGVESAAKLWCDLITPTTAEVLAVYKDTFYDGTAAITRNRTGKGTVYYIGSAVEAGMLEKLYAEIFAEAGASTLPSPEGVEIVRRTGKDGKVFLAVMNHNADSGAVVQLPAGRWSCAVSGTTYERELQLDKLGSIVLVTS</sequence>
<dbReference type="EC" id="3.2.1.23" evidence="3 8"/>
<evidence type="ECO:0000256" key="5">
    <source>
        <dbReference type="ARBA" id="ARBA00022801"/>
    </source>
</evidence>
<dbReference type="InterPro" id="IPR013529">
    <property type="entry name" value="Glyco_hydro_42_N"/>
</dbReference>
<feature type="domain" description="Beta-galactosidase trimerisation" evidence="10">
    <location>
        <begin position="392"/>
        <end position="599"/>
    </location>
</feature>
<dbReference type="Gene3D" id="3.40.50.880">
    <property type="match status" value="1"/>
</dbReference>
<comment type="catalytic activity">
    <reaction evidence="1 8">
        <text>Hydrolysis of terminal non-reducing beta-D-galactose residues in beta-D-galactosides.</text>
        <dbReference type="EC" id="3.2.1.23"/>
    </reaction>
</comment>
<keyword evidence="4" id="KW-0479">Metal-binding</keyword>
<dbReference type="Pfam" id="PF08532">
    <property type="entry name" value="Glyco_hydro_42M"/>
    <property type="match status" value="1"/>
</dbReference>
<dbReference type="SUPFAM" id="SSF52317">
    <property type="entry name" value="Class I glutamine amidotransferase-like"/>
    <property type="match status" value="1"/>
</dbReference>
<accession>A0ABW5P7K9</accession>
<dbReference type="EMBL" id="JBHUME010000002">
    <property type="protein sequence ID" value="MFD2610876.1"/>
    <property type="molecule type" value="Genomic_DNA"/>
</dbReference>
<evidence type="ECO:0000256" key="1">
    <source>
        <dbReference type="ARBA" id="ARBA00001412"/>
    </source>
</evidence>
<dbReference type="InterPro" id="IPR017853">
    <property type="entry name" value="GH"/>
</dbReference>
<evidence type="ECO:0000256" key="6">
    <source>
        <dbReference type="ARBA" id="ARBA00022833"/>
    </source>
</evidence>
<dbReference type="CDD" id="cd03143">
    <property type="entry name" value="A4_beta-galactosidase_middle_domain"/>
    <property type="match status" value="1"/>
</dbReference>
<evidence type="ECO:0000256" key="4">
    <source>
        <dbReference type="ARBA" id="ARBA00022723"/>
    </source>
</evidence>
<dbReference type="InterPro" id="IPR029062">
    <property type="entry name" value="Class_I_gatase-like"/>
</dbReference>
<dbReference type="SUPFAM" id="SSF51445">
    <property type="entry name" value="(Trans)glycosidases"/>
    <property type="match status" value="1"/>
</dbReference>
<dbReference type="InterPro" id="IPR003476">
    <property type="entry name" value="Glyco_hydro_42"/>
</dbReference>
<gene>
    <name evidence="11" type="ORF">ACFSUF_00400</name>
</gene>
<dbReference type="InterPro" id="IPR013738">
    <property type="entry name" value="Beta_galactosidase_Trimer"/>
</dbReference>
<feature type="domain" description="Glycoside hydrolase family 42 N-terminal" evidence="9">
    <location>
        <begin position="6"/>
        <end position="379"/>
    </location>
</feature>
<dbReference type="Gene3D" id="3.20.20.80">
    <property type="entry name" value="Glycosidases"/>
    <property type="match status" value="1"/>
</dbReference>
<evidence type="ECO:0000256" key="2">
    <source>
        <dbReference type="ARBA" id="ARBA00005940"/>
    </source>
</evidence>
<dbReference type="Pfam" id="PF02449">
    <property type="entry name" value="Glyco_hydro_42"/>
    <property type="match status" value="1"/>
</dbReference>
<dbReference type="PIRSF" id="PIRSF001084">
    <property type="entry name" value="B-galactosidase"/>
    <property type="match status" value="1"/>
</dbReference>